<dbReference type="EMBL" id="BARW01004864">
    <property type="protein sequence ID" value="GAI67307.1"/>
    <property type="molecule type" value="Genomic_DNA"/>
</dbReference>
<gene>
    <name evidence="1" type="ORF">S12H4_11041</name>
</gene>
<evidence type="ECO:0000313" key="1">
    <source>
        <dbReference type="EMBL" id="GAI67307.1"/>
    </source>
</evidence>
<feature type="non-terminal residue" evidence="1">
    <location>
        <position position="215"/>
    </location>
</feature>
<dbReference type="AlphaFoldDB" id="X1QFM8"/>
<sequence length="215" mass="23969">MKTTTQPSGRLDEKAFERFFSIKFGEPPIDKLTDEERMAGAIPKLWSMALQREFEAKLWLMKFIGTAPGSAIVRHDELIKQPGDTLYINKLGLLRGEGDLTPITSLSGQEEQLNVDRVAFYPRRKGMAVSWPFILGRRLNFNLRDEAKQLLGIWGSQKVEKMLMACGRNATTHIYSGTATSVNDIKSTDTLSAHDLKRAWAILSGKSVPAALGSE</sequence>
<comment type="caution">
    <text evidence="1">The sequence shown here is derived from an EMBL/GenBank/DDBJ whole genome shotgun (WGS) entry which is preliminary data.</text>
</comment>
<accession>X1QFM8</accession>
<proteinExistence type="predicted"/>
<protein>
    <submittedName>
        <fullName evidence="1">Uncharacterized protein</fullName>
    </submittedName>
</protein>
<reference evidence="1" key="1">
    <citation type="journal article" date="2014" name="Front. Microbiol.">
        <title>High frequency of phylogenetically diverse reductive dehalogenase-homologous genes in deep subseafloor sedimentary metagenomes.</title>
        <authorList>
            <person name="Kawai M."/>
            <person name="Futagami T."/>
            <person name="Toyoda A."/>
            <person name="Takaki Y."/>
            <person name="Nishi S."/>
            <person name="Hori S."/>
            <person name="Arai W."/>
            <person name="Tsubouchi T."/>
            <person name="Morono Y."/>
            <person name="Uchiyama I."/>
            <person name="Ito T."/>
            <person name="Fujiyama A."/>
            <person name="Inagaki F."/>
            <person name="Takami H."/>
        </authorList>
    </citation>
    <scope>NUCLEOTIDE SEQUENCE</scope>
    <source>
        <strain evidence="1">Expedition CK06-06</strain>
    </source>
</reference>
<name>X1QFM8_9ZZZZ</name>
<organism evidence="1">
    <name type="scientific">marine sediment metagenome</name>
    <dbReference type="NCBI Taxonomy" id="412755"/>
    <lineage>
        <taxon>unclassified sequences</taxon>
        <taxon>metagenomes</taxon>
        <taxon>ecological metagenomes</taxon>
    </lineage>
</organism>